<evidence type="ECO:0000256" key="5">
    <source>
        <dbReference type="ARBA" id="ARBA00022763"/>
    </source>
</evidence>
<keyword evidence="7 9" id="KW-0234">DNA repair</keyword>
<dbReference type="GO" id="GO:0009432">
    <property type="term" value="P:SOS response"/>
    <property type="evidence" value="ECO:0007669"/>
    <property type="project" value="TreeGrafter"/>
</dbReference>
<dbReference type="OrthoDB" id="9806954at2"/>
<dbReference type="NCBIfam" id="NF008121">
    <property type="entry name" value="PRK10869.1"/>
    <property type="match status" value="1"/>
</dbReference>
<protein>
    <recommendedName>
        <fullName evidence="3 9">DNA repair protein RecN</fullName>
    </recommendedName>
    <alternativeName>
        <fullName evidence="8 9">Recombination protein N</fullName>
    </alternativeName>
</protein>
<dbReference type="RefSeq" id="WP_087677756.1">
    <property type="nucleotide sequence ID" value="NZ_FUWV01000001.1"/>
</dbReference>
<keyword evidence="13" id="KW-1185">Reference proteome</keyword>
<dbReference type="GO" id="GO:0006310">
    <property type="term" value="P:DNA recombination"/>
    <property type="evidence" value="ECO:0007669"/>
    <property type="project" value="InterPro"/>
</dbReference>
<dbReference type="GO" id="GO:0006281">
    <property type="term" value="P:DNA repair"/>
    <property type="evidence" value="ECO:0007669"/>
    <property type="project" value="UniProtKB-KW"/>
</dbReference>
<keyword evidence="6" id="KW-0067">ATP-binding</keyword>
<evidence type="ECO:0000256" key="1">
    <source>
        <dbReference type="ARBA" id="ARBA00003618"/>
    </source>
</evidence>
<comment type="function">
    <text evidence="1 9">May be involved in recombinational repair of damaged DNA.</text>
</comment>
<evidence type="ECO:0000256" key="2">
    <source>
        <dbReference type="ARBA" id="ARBA00009441"/>
    </source>
</evidence>
<keyword evidence="5 9" id="KW-0227">DNA damage</keyword>
<dbReference type="GO" id="GO:0005524">
    <property type="term" value="F:ATP binding"/>
    <property type="evidence" value="ECO:0007669"/>
    <property type="project" value="UniProtKB-KW"/>
</dbReference>
<dbReference type="Gene3D" id="3.40.50.300">
    <property type="entry name" value="P-loop containing nucleotide triphosphate hydrolases"/>
    <property type="match status" value="2"/>
</dbReference>
<evidence type="ECO:0000256" key="6">
    <source>
        <dbReference type="ARBA" id="ARBA00022840"/>
    </source>
</evidence>
<evidence type="ECO:0000256" key="7">
    <source>
        <dbReference type="ARBA" id="ARBA00023204"/>
    </source>
</evidence>
<accession>A0A1T4K3N0</accession>
<dbReference type="FunFam" id="3.40.50.300:FF:000319">
    <property type="entry name" value="DNA repair protein RecN"/>
    <property type="match status" value="1"/>
</dbReference>
<proteinExistence type="inferred from homology"/>
<evidence type="ECO:0000313" key="13">
    <source>
        <dbReference type="Proteomes" id="UP000196365"/>
    </source>
</evidence>
<dbReference type="Pfam" id="PF02463">
    <property type="entry name" value="SMC_N"/>
    <property type="match status" value="1"/>
</dbReference>
<evidence type="ECO:0000256" key="4">
    <source>
        <dbReference type="ARBA" id="ARBA00022741"/>
    </source>
</evidence>
<gene>
    <name evidence="12" type="ORF">SAMN02745973_00317</name>
</gene>
<dbReference type="PIRSF" id="PIRSF003128">
    <property type="entry name" value="RecN"/>
    <property type="match status" value="1"/>
</dbReference>
<dbReference type="InterPro" id="IPR027417">
    <property type="entry name" value="P-loop_NTPase"/>
</dbReference>
<organism evidence="12 13">
    <name type="scientific">Garciella nitratireducens DSM 15102</name>
    <dbReference type="NCBI Taxonomy" id="1121911"/>
    <lineage>
        <taxon>Bacteria</taxon>
        <taxon>Bacillati</taxon>
        <taxon>Bacillota</taxon>
        <taxon>Clostridia</taxon>
        <taxon>Eubacteriales</taxon>
        <taxon>Eubacteriaceae</taxon>
        <taxon>Garciella</taxon>
    </lineage>
</organism>
<dbReference type="SUPFAM" id="SSF52540">
    <property type="entry name" value="P-loop containing nucleoside triphosphate hydrolases"/>
    <property type="match status" value="1"/>
</dbReference>
<sequence length="574" mass="66200">MLLELNISNFALIDSLKLEFYGGLNILTGETGAGKSIIIDALSLILGQRANRENIRFGKDKSIVEALFQIPPRNKSKIENLLNKNGIEIENDSTIILTREILSTGKSICRINGRLVTLNLIKKLSEMLIDIHGQHQHQSLLHWETHIDLLDSYGQKKLMQELRNVKLYYQQYKSCKKILNDLIKDEKEFEREKDLLKFELNEINEGNLNNIEEDKELEQRRHLLIHSEKLFQNTKKAYELLYSGKEIQKSIYDQLSEALNCIENICSIDSSMKEILKQLQTASVQIEDAAFEIREYGENIEFHQEELDQIEKRLNTIHQLKRKYGENIEEILKYKELLQSKLLKLENRKQEIEELKKKIEINWNLYKKSALNLSNMRKEIASLLEKKIEKELKELGMKKVQFKIDIQTSEKYLSEKGIDKIEFMLSTNPGQPLRSLAKIASGGELARIMLALKSIFAAVDQVDTLIFDEIDTGISGKTAQIVAEKMAFLSKDYQIICITHLPQIASMADAHYFIQKEVSQDQTTTNVYNLDQNGRVKELARMLGGASITELTLNHSQEMLEIAKKIKNQFLKGL</sequence>
<dbReference type="CDD" id="cd03241">
    <property type="entry name" value="ABC_RecN"/>
    <property type="match status" value="2"/>
</dbReference>
<dbReference type="PANTHER" id="PTHR11059:SF0">
    <property type="entry name" value="DNA REPAIR PROTEIN RECN"/>
    <property type="match status" value="1"/>
</dbReference>
<dbReference type="InterPro" id="IPR003395">
    <property type="entry name" value="RecF/RecN/SMC_N"/>
</dbReference>
<evidence type="ECO:0000256" key="3">
    <source>
        <dbReference type="ARBA" id="ARBA00021315"/>
    </source>
</evidence>
<evidence type="ECO:0000313" key="12">
    <source>
        <dbReference type="EMBL" id="SJZ36915.1"/>
    </source>
</evidence>
<evidence type="ECO:0000256" key="10">
    <source>
        <dbReference type="SAM" id="Coils"/>
    </source>
</evidence>
<evidence type="ECO:0000259" key="11">
    <source>
        <dbReference type="Pfam" id="PF02463"/>
    </source>
</evidence>
<dbReference type="FunFam" id="3.40.50.300:FF:000356">
    <property type="entry name" value="DNA repair protein RecN"/>
    <property type="match status" value="1"/>
</dbReference>
<keyword evidence="4" id="KW-0547">Nucleotide-binding</keyword>
<name>A0A1T4K3N0_9FIRM</name>
<evidence type="ECO:0000256" key="8">
    <source>
        <dbReference type="ARBA" id="ARBA00033408"/>
    </source>
</evidence>
<dbReference type="GO" id="GO:0043590">
    <property type="term" value="C:bacterial nucleoid"/>
    <property type="evidence" value="ECO:0007669"/>
    <property type="project" value="TreeGrafter"/>
</dbReference>
<reference evidence="12 13" key="1">
    <citation type="submission" date="2017-02" db="EMBL/GenBank/DDBJ databases">
        <authorList>
            <person name="Peterson S.W."/>
        </authorList>
    </citation>
    <scope>NUCLEOTIDE SEQUENCE [LARGE SCALE GENOMIC DNA]</scope>
    <source>
        <strain evidence="12 13">DSM 15102</strain>
    </source>
</reference>
<dbReference type="AlphaFoldDB" id="A0A1T4K3N0"/>
<dbReference type="PANTHER" id="PTHR11059">
    <property type="entry name" value="DNA REPAIR PROTEIN RECN"/>
    <property type="match status" value="1"/>
</dbReference>
<feature type="domain" description="RecF/RecN/SMC N-terminal" evidence="11">
    <location>
        <begin position="2"/>
        <end position="516"/>
    </location>
</feature>
<dbReference type="InterPro" id="IPR004604">
    <property type="entry name" value="DNA_recomb/repair_RecN"/>
</dbReference>
<keyword evidence="10" id="KW-0175">Coiled coil</keyword>
<dbReference type="Proteomes" id="UP000196365">
    <property type="component" value="Unassembled WGS sequence"/>
</dbReference>
<dbReference type="NCBIfam" id="TIGR00634">
    <property type="entry name" value="recN"/>
    <property type="match status" value="1"/>
</dbReference>
<evidence type="ECO:0000256" key="9">
    <source>
        <dbReference type="PIRNR" id="PIRNR003128"/>
    </source>
</evidence>
<comment type="similarity">
    <text evidence="2 9">Belongs to the RecN family.</text>
</comment>
<dbReference type="EMBL" id="FUWV01000001">
    <property type="protein sequence ID" value="SJZ36915.1"/>
    <property type="molecule type" value="Genomic_DNA"/>
</dbReference>
<feature type="coiled-coil region" evidence="10">
    <location>
        <begin position="286"/>
        <end position="393"/>
    </location>
</feature>